<dbReference type="Proteomes" id="UP000002038">
    <property type="component" value="Unassembled WGS sequence"/>
</dbReference>
<dbReference type="OrthoDB" id="4135672at2759"/>
<name>A0A179UE76_BLAGS</name>
<organism evidence="2 3">
    <name type="scientific">Blastomyces gilchristii (strain SLH14081)</name>
    <name type="common">Blastomyces dermatitidis</name>
    <dbReference type="NCBI Taxonomy" id="559298"/>
    <lineage>
        <taxon>Eukaryota</taxon>
        <taxon>Fungi</taxon>
        <taxon>Dikarya</taxon>
        <taxon>Ascomycota</taxon>
        <taxon>Pezizomycotina</taxon>
        <taxon>Eurotiomycetes</taxon>
        <taxon>Eurotiomycetidae</taxon>
        <taxon>Onygenales</taxon>
        <taxon>Ajellomycetaceae</taxon>
        <taxon>Blastomyces</taxon>
    </lineage>
</organism>
<evidence type="ECO:0000256" key="1">
    <source>
        <dbReference type="SAM" id="MobiDB-lite"/>
    </source>
</evidence>
<evidence type="ECO:0000313" key="3">
    <source>
        <dbReference type="Proteomes" id="UP000002038"/>
    </source>
</evidence>
<dbReference type="AlphaFoldDB" id="A0A179UE76"/>
<reference evidence="3" key="1">
    <citation type="journal article" date="2015" name="PLoS Genet.">
        <title>The dynamic genome and transcriptome of the human fungal pathogen Blastomyces and close relative Emmonsia.</title>
        <authorList>
            <person name="Munoz J.F."/>
            <person name="Gauthier G.M."/>
            <person name="Desjardins C.A."/>
            <person name="Gallo J.E."/>
            <person name="Holder J."/>
            <person name="Sullivan T.D."/>
            <person name="Marty A.J."/>
            <person name="Carmen J.C."/>
            <person name="Chen Z."/>
            <person name="Ding L."/>
            <person name="Gujja S."/>
            <person name="Magrini V."/>
            <person name="Misas E."/>
            <person name="Mitreva M."/>
            <person name="Priest M."/>
            <person name="Saif S."/>
            <person name="Whiston E.A."/>
            <person name="Young S."/>
            <person name="Zeng Q."/>
            <person name="Goldman W.E."/>
            <person name="Mardis E.R."/>
            <person name="Taylor J.W."/>
            <person name="McEwen J.G."/>
            <person name="Clay O.K."/>
            <person name="Klein B.S."/>
            <person name="Cuomo C.A."/>
        </authorList>
    </citation>
    <scope>NUCLEOTIDE SEQUENCE [LARGE SCALE GENOMIC DNA]</scope>
    <source>
        <strain evidence="3">SLH14081</strain>
    </source>
</reference>
<dbReference type="GeneID" id="8506454"/>
<sequence>MPAHQGMQDLSQAYIGQVNFLIAHQKCRITPPCWAYFFFAYYRVAYAVTGNIQNGMTFEDKPGKKPEKSASFQSNVFVEKASAANFSHFKAICEASLHQKSSSRVLGGSIRRSRSSAARNGRQKPLRP</sequence>
<dbReference type="VEuPathDB" id="FungiDB:BDBG_02560"/>
<dbReference type="KEGG" id="bgh:BDBG_02560"/>
<dbReference type="RefSeq" id="XP_031577154.1">
    <property type="nucleotide sequence ID" value="XM_031720841.1"/>
</dbReference>
<feature type="region of interest" description="Disordered" evidence="1">
    <location>
        <begin position="98"/>
        <end position="128"/>
    </location>
</feature>
<evidence type="ECO:0000313" key="2">
    <source>
        <dbReference type="EMBL" id="OAT06325.1"/>
    </source>
</evidence>
<feature type="compositionally biased region" description="Low complexity" evidence="1">
    <location>
        <begin position="102"/>
        <end position="120"/>
    </location>
</feature>
<keyword evidence="3" id="KW-1185">Reference proteome</keyword>
<proteinExistence type="predicted"/>
<gene>
    <name evidence="2" type="ORF">BDBG_02560</name>
</gene>
<dbReference type="Pfam" id="PF20174">
    <property type="entry name" value="DUF6540"/>
    <property type="match status" value="1"/>
</dbReference>
<accession>A0A179UE76</accession>
<dbReference type="InterPro" id="IPR046670">
    <property type="entry name" value="DUF6540"/>
</dbReference>
<protein>
    <submittedName>
        <fullName evidence="2">Uncharacterized protein</fullName>
    </submittedName>
</protein>
<dbReference type="EMBL" id="GG657450">
    <property type="protein sequence ID" value="OAT06325.1"/>
    <property type="molecule type" value="Genomic_DNA"/>
</dbReference>